<protein>
    <submittedName>
        <fullName evidence="1">Uncharacterized protein</fullName>
    </submittedName>
</protein>
<reference evidence="1 2" key="1">
    <citation type="submission" date="2020-08" db="EMBL/GenBank/DDBJ databases">
        <title>The Agave Microbiome: Exploring the role of microbial communities in plant adaptations to desert environments.</title>
        <authorList>
            <person name="Partida-Martinez L.P."/>
        </authorList>
    </citation>
    <scope>NUCLEOTIDE SEQUENCE [LARGE SCALE GENOMIC DNA]</scope>
    <source>
        <strain evidence="1 2">AS3.12</strain>
    </source>
</reference>
<proteinExistence type="predicted"/>
<dbReference type="AlphaFoldDB" id="A0A7X0MSH3"/>
<dbReference type="Proteomes" id="UP000585437">
    <property type="component" value="Unassembled WGS sequence"/>
</dbReference>
<comment type="caution">
    <text evidence="1">The sequence shown here is derived from an EMBL/GenBank/DDBJ whole genome shotgun (WGS) entry which is preliminary data.</text>
</comment>
<keyword evidence="2" id="KW-1185">Reference proteome</keyword>
<gene>
    <name evidence="1" type="ORF">F4695_001552</name>
</gene>
<dbReference type="RefSeq" id="WP_174196951.1">
    <property type="nucleotide sequence ID" value="NZ_JACHBU010000002.1"/>
</dbReference>
<evidence type="ECO:0000313" key="2">
    <source>
        <dbReference type="Proteomes" id="UP000585437"/>
    </source>
</evidence>
<organism evidence="1 2">
    <name type="scientific">Rhizobium soli</name>
    <dbReference type="NCBI Taxonomy" id="424798"/>
    <lineage>
        <taxon>Bacteria</taxon>
        <taxon>Pseudomonadati</taxon>
        <taxon>Pseudomonadota</taxon>
        <taxon>Alphaproteobacteria</taxon>
        <taxon>Hyphomicrobiales</taxon>
        <taxon>Rhizobiaceae</taxon>
        <taxon>Rhizobium/Agrobacterium group</taxon>
        <taxon>Rhizobium</taxon>
    </lineage>
</organism>
<name>A0A7X0MSH3_9HYPH</name>
<evidence type="ECO:0000313" key="1">
    <source>
        <dbReference type="EMBL" id="MBB6508220.1"/>
    </source>
</evidence>
<accession>A0A7X0MSH3</accession>
<dbReference type="EMBL" id="JACHBU010000002">
    <property type="protein sequence ID" value="MBB6508220.1"/>
    <property type="molecule type" value="Genomic_DNA"/>
</dbReference>
<sequence length="68" mass="7720">MNDHFAMITPLGSKRVIDFKQAQPRSEVVEDAAVWLDLPKDLMDALPERGLSSQFPPSDPAFWFPKFS</sequence>